<protein>
    <submittedName>
        <fullName evidence="1">Uncharacterized protein</fullName>
    </submittedName>
</protein>
<dbReference type="EMBL" id="ASPP01009257">
    <property type="protein sequence ID" value="ETO24376.1"/>
    <property type="molecule type" value="Genomic_DNA"/>
</dbReference>
<evidence type="ECO:0000313" key="1">
    <source>
        <dbReference type="EMBL" id="ETO24376.1"/>
    </source>
</evidence>
<reference evidence="1 2" key="1">
    <citation type="journal article" date="2013" name="Curr. Biol.">
        <title>The Genome of the Foraminiferan Reticulomyxa filosa.</title>
        <authorList>
            <person name="Glockner G."/>
            <person name="Hulsmann N."/>
            <person name="Schleicher M."/>
            <person name="Noegel A.A."/>
            <person name="Eichinger L."/>
            <person name="Gallinger C."/>
            <person name="Pawlowski J."/>
            <person name="Sierra R."/>
            <person name="Euteneuer U."/>
            <person name="Pillet L."/>
            <person name="Moustafa A."/>
            <person name="Platzer M."/>
            <person name="Groth M."/>
            <person name="Szafranski K."/>
            <person name="Schliwa M."/>
        </authorList>
    </citation>
    <scope>NUCLEOTIDE SEQUENCE [LARGE SCALE GENOMIC DNA]</scope>
</reference>
<evidence type="ECO:0000313" key="2">
    <source>
        <dbReference type="Proteomes" id="UP000023152"/>
    </source>
</evidence>
<comment type="caution">
    <text evidence="1">The sequence shown here is derived from an EMBL/GenBank/DDBJ whole genome shotgun (WGS) entry which is preliminary data.</text>
</comment>
<dbReference type="GO" id="GO:0005643">
    <property type="term" value="C:nuclear pore"/>
    <property type="evidence" value="ECO:0007669"/>
    <property type="project" value="InterPro"/>
</dbReference>
<name>X6NEK8_RETFI</name>
<dbReference type="Pfam" id="PF11894">
    <property type="entry name" value="Nup192"/>
    <property type="match status" value="1"/>
</dbReference>
<accession>X6NEK8</accession>
<organism evidence="1 2">
    <name type="scientific">Reticulomyxa filosa</name>
    <dbReference type="NCBI Taxonomy" id="46433"/>
    <lineage>
        <taxon>Eukaryota</taxon>
        <taxon>Sar</taxon>
        <taxon>Rhizaria</taxon>
        <taxon>Retaria</taxon>
        <taxon>Foraminifera</taxon>
        <taxon>Monothalamids</taxon>
        <taxon>Reticulomyxidae</taxon>
        <taxon>Reticulomyxa</taxon>
    </lineage>
</organism>
<proteinExistence type="predicted"/>
<dbReference type="Proteomes" id="UP000023152">
    <property type="component" value="Unassembled WGS sequence"/>
</dbReference>
<dbReference type="AlphaFoldDB" id="X6NEK8"/>
<gene>
    <name evidence="1" type="ORF">RFI_12781</name>
</gene>
<sequence length="510" mass="58432">KKKKKKKKKVLAKSIQIKWNNDCSDFVDPSLGLLINILEADSPTFDAMMHVFEEGLSILREKSFLDEGIHFVETAICNLLNLLQVLVRLENSFLNFCEKSLADAPNVQPLAVSLLSGQYRPQIINLASCVAFAHPTIRIQSLKILSYLNRYPYDFTLSNCFIERDHLSVIEHAFSSQLRTRPALRNVPDDAIDNRIAIVQFLAESLQMKEHILVLSLLGFSDTSPSRDDFRSPNSCLAQILLLCRNPKICQETPELAEKCLECLYVLLQHPKVSGRAVRACEDYPSLFVNLLSNCMQCTDIKELTTRKAGVEKGPEDPLFKNQAVVKHYFNQRSWLFKCIALYYAMFKHFPSLFVPRHVIVTNPELVPNYSPLDTDSWVTLGFLKSEYDESEFEAKEKERMWARYGTTSYAFKDEHDNIDEKVADGQSFAGRSGRGNKPITNAIAVFLGESDVDLGEIQKFSYKPTMLGIRVDSFKRPFDKSFDDFEWKIDELTEELLQVLSFFFFFDLI</sequence>
<feature type="non-terminal residue" evidence="1">
    <location>
        <position position="1"/>
    </location>
</feature>
<dbReference type="InterPro" id="IPR021827">
    <property type="entry name" value="Nup186/Nup192/Nup205"/>
</dbReference>
<keyword evidence="2" id="KW-1185">Reference proteome</keyword>